<feature type="transmembrane region" description="Helical" evidence="1">
    <location>
        <begin position="80"/>
        <end position="100"/>
    </location>
</feature>
<evidence type="ECO:0000313" key="2">
    <source>
        <dbReference type="EMBL" id="XCJ72688.1"/>
    </source>
</evidence>
<dbReference type="EMBL" id="CP159534">
    <property type="protein sequence ID" value="XCJ72688.1"/>
    <property type="molecule type" value="Genomic_DNA"/>
</dbReference>
<sequence>MERPDDDTFAGGCLVALVLLLEAAYLALVVFSLALQGLGGADPESAPPDRTEVWLWAGGAGAALLFGAAFLWLRRPWAASVQLFAAAWAATLAAAAWQRIQT</sequence>
<proteinExistence type="predicted"/>
<feature type="transmembrane region" description="Helical" evidence="1">
    <location>
        <begin position="53"/>
        <end position="73"/>
    </location>
</feature>
<keyword evidence="1" id="KW-0812">Transmembrane</keyword>
<feature type="transmembrane region" description="Helical" evidence="1">
    <location>
        <begin position="12"/>
        <end position="33"/>
    </location>
</feature>
<keyword evidence="1" id="KW-0472">Membrane</keyword>
<dbReference type="KEGG" id="stac:ABII15_23210"/>
<reference evidence="2" key="1">
    <citation type="submission" date="2024-06" db="EMBL/GenBank/DDBJ databases">
        <title>Streptomyces sp. strain HUAS MG91 genome sequences.</title>
        <authorList>
            <person name="Mo P."/>
        </authorList>
    </citation>
    <scope>NUCLEOTIDE SEQUENCE</scope>
    <source>
        <strain evidence="2">HUAS MG91</strain>
    </source>
</reference>
<name>A0AAU8IY61_9ACTN</name>
<organism evidence="2">
    <name type="scientific">Streptomyces tabacisoli</name>
    <dbReference type="NCBI Taxonomy" id="3156398"/>
    <lineage>
        <taxon>Bacteria</taxon>
        <taxon>Bacillati</taxon>
        <taxon>Actinomycetota</taxon>
        <taxon>Actinomycetes</taxon>
        <taxon>Kitasatosporales</taxon>
        <taxon>Streptomycetaceae</taxon>
        <taxon>Streptomyces</taxon>
    </lineage>
</organism>
<evidence type="ECO:0000256" key="1">
    <source>
        <dbReference type="SAM" id="Phobius"/>
    </source>
</evidence>
<keyword evidence="1" id="KW-1133">Transmembrane helix</keyword>
<gene>
    <name evidence="2" type="ORF">ABII15_23210</name>
</gene>
<evidence type="ECO:0008006" key="3">
    <source>
        <dbReference type="Google" id="ProtNLM"/>
    </source>
</evidence>
<accession>A0AAU8IY61</accession>
<dbReference type="AlphaFoldDB" id="A0AAU8IY61"/>
<protein>
    <recommendedName>
        <fullName evidence="3">Integral membrane protein</fullName>
    </recommendedName>
</protein>
<dbReference type="RefSeq" id="WP_353944214.1">
    <property type="nucleotide sequence ID" value="NZ_CP159534.1"/>
</dbReference>